<dbReference type="OrthoDB" id="6701703at2759"/>
<organism evidence="2 3">
    <name type="scientific">Psylliodes chrysocephalus</name>
    <dbReference type="NCBI Taxonomy" id="3402493"/>
    <lineage>
        <taxon>Eukaryota</taxon>
        <taxon>Metazoa</taxon>
        <taxon>Ecdysozoa</taxon>
        <taxon>Arthropoda</taxon>
        <taxon>Hexapoda</taxon>
        <taxon>Insecta</taxon>
        <taxon>Pterygota</taxon>
        <taxon>Neoptera</taxon>
        <taxon>Endopterygota</taxon>
        <taxon>Coleoptera</taxon>
        <taxon>Polyphaga</taxon>
        <taxon>Cucujiformia</taxon>
        <taxon>Chrysomeloidea</taxon>
        <taxon>Chrysomelidae</taxon>
        <taxon>Galerucinae</taxon>
        <taxon>Alticini</taxon>
        <taxon>Psylliodes</taxon>
    </lineage>
</organism>
<reference evidence="2" key="1">
    <citation type="submission" date="2022-01" db="EMBL/GenBank/DDBJ databases">
        <authorList>
            <person name="King R."/>
        </authorList>
    </citation>
    <scope>NUCLEOTIDE SEQUENCE</scope>
</reference>
<dbReference type="EMBL" id="OV651819">
    <property type="protein sequence ID" value="CAH1113033.1"/>
    <property type="molecule type" value="Genomic_DNA"/>
</dbReference>
<evidence type="ECO:0000313" key="2">
    <source>
        <dbReference type="EMBL" id="CAH1113033.1"/>
    </source>
</evidence>
<accession>A0A9P0GL26</accession>
<name>A0A9P0GL26_9CUCU</name>
<keyword evidence="3" id="KW-1185">Reference proteome</keyword>
<evidence type="ECO:0008006" key="4">
    <source>
        <dbReference type="Google" id="ProtNLM"/>
    </source>
</evidence>
<gene>
    <name evidence="2" type="ORF">PSYICH_LOCUS13947</name>
</gene>
<feature type="chain" id="PRO_5040390060" description="Saposin B-type domain-containing protein" evidence="1">
    <location>
        <begin position="20"/>
        <end position="234"/>
    </location>
</feature>
<evidence type="ECO:0000313" key="3">
    <source>
        <dbReference type="Proteomes" id="UP001153636"/>
    </source>
</evidence>
<dbReference type="Proteomes" id="UP001153636">
    <property type="component" value="Chromosome 7"/>
</dbReference>
<dbReference type="AlphaFoldDB" id="A0A9P0GL26"/>
<keyword evidence="1" id="KW-0732">Signal</keyword>
<sequence length="234" mass="26823">MPYFSYIVYLLIIFTLCLSCRPSLHPIEPYHVKLVEEQVYAPFDDCNFTITKPKVVINPYKNQIKNLVRRKPFGSFCLKCAACLAIADEMVMAIKYSIESLQLDEISIEKINNHIAHDLNLLSEKGFKNYGLKKINNDCLVTNKIDCTEHINSEMDGSWTKKLREICKLFISYMDLDNILNDAVDDIDQLPQKLCSGSGIFRDCVNIDSERYSELLKSLRECANCDCPGTIRNT</sequence>
<protein>
    <recommendedName>
        <fullName evidence="4">Saposin B-type domain-containing protein</fullName>
    </recommendedName>
</protein>
<proteinExistence type="predicted"/>
<feature type="signal peptide" evidence="1">
    <location>
        <begin position="1"/>
        <end position="19"/>
    </location>
</feature>
<evidence type="ECO:0000256" key="1">
    <source>
        <dbReference type="SAM" id="SignalP"/>
    </source>
</evidence>